<dbReference type="eggNOG" id="ENOG50333ZG">
    <property type="taxonomic scope" value="Bacteria"/>
</dbReference>
<gene>
    <name evidence="2" type="ORF">MESS2_1570005</name>
</gene>
<name>M5EMM5_9HYPH</name>
<evidence type="ECO:0000259" key="1">
    <source>
        <dbReference type="SMART" id="SM00974"/>
    </source>
</evidence>
<proteinExistence type="predicted"/>
<accession>M5EMM5</accession>
<keyword evidence="3" id="KW-1185">Reference proteome</keyword>
<dbReference type="AlphaFoldDB" id="M5EMM5"/>
<protein>
    <recommendedName>
        <fullName evidence="1">Bacteriophage T5 Orf172 DNA-binding domain-containing protein</fullName>
    </recommendedName>
</protein>
<dbReference type="SMART" id="SM00974">
    <property type="entry name" value="T5orf172"/>
    <property type="match status" value="1"/>
</dbReference>
<dbReference type="Pfam" id="PF13455">
    <property type="entry name" value="MUG113"/>
    <property type="match status" value="1"/>
</dbReference>
<reference evidence="2 3" key="1">
    <citation type="submission" date="2013-02" db="EMBL/GenBank/DDBJ databases">
        <authorList>
            <person name="Genoscope - CEA"/>
        </authorList>
    </citation>
    <scope>NUCLEOTIDE SEQUENCE [LARGE SCALE GENOMIC DNA]</scope>
    <source>
        <strain evidence="2 3">STM 2683</strain>
    </source>
</reference>
<feature type="domain" description="Bacteriophage T5 Orf172 DNA-binding" evidence="1">
    <location>
        <begin position="166"/>
        <end position="240"/>
    </location>
</feature>
<dbReference type="EMBL" id="CAUM01000065">
    <property type="protein sequence ID" value="CCV05400.1"/>
    <property type="molecule type" value="Genomic_DNA"/>
</dbReference>
<dbReference type="InterPro" id="IPR018306">
    <property type="entry name" value="Phage_T5_Orf172_DNA-bd"/>
</dbReference>
<organism evidence="2 3">
    <name type="scientific">Mesorhizobium metallidurans STM 2683</name>
    <dbReference type="NCBI Taxonomy" id="1297569"/>
    <lineage>
        <taxon>Bacteria</taxon>
        <taxon>Pseudomonadati</taxon>
        <taxon>Pseudomonadota</taxon>
        <taxon>Alphaproteobacteria</taxon>
        <taxon>Hyphomicrobiales</taxon>
        <taxon>Phyllobacteriaceae</taxon>
        <taxon>Mesorhizobium</taxon>
    </lineage>
</organism>
<dbReference type="RefSeq" id="WP_008874351.1">
    <property type="nucleotide sequence ID" value="NZ_CAUM01000065.1"/>
</dbReference>
<comment type="caution">
    <text evidence="2">The sequence shown here is derived from an EMBL/GenBank/DDBJ whole genome shotgun (WGS) entry which is preliminary data.</text>
</comment>
<dbReference type="Proteomes" id="UP000012062">
    <property type="component" value="Unassembled WGS sequence"/>
</dbReference>
<sequence length="244" mass="27594">MNKEIQKQEIIRAIRSIAAASGGVPPGQRKFLSETGITDHTWKNRIWRKWTDALAEAGFAPLEWFAGYDKSEILQQVNDLARRLEAFPNYGDLTFEGSNNPYFVSIAAIKRRWRIGDLAAELRTFAADRGDHQVVAYCDDFLATTKSLPDAGEAPDKPALGYVYLIKYGKDFKVGRTSSIARRSRQVQIELPDETVLVHAILTDDPAGVEAYWHRRFADKRGNGEWFKLSAADLATFKRWTKIA</sequence>
<dbReference type="OrthoDB" id="8264993at2"/>
<evidence type="ECO:0000313" key="3">
    <source>
        <dbReference type="Proteomes" id="UP000012062"/>
    </source>
</evidence>
<evidence type="ECO:0000313" key="2">
    <source>
        <dbReference type="EMBL" id="CCV05400.1"/>
    </source>
</evidence>